<feature type="non-terminal residue" evidence="1">
    <location>
        <position position="1"/>
    </location>
</feature>
<evidence type="ECO:0000313" key="1">
    <source>
        <dbReference type="EMBL" id="ETJ43332.1"/>
    </source>
</evidence>
<proteinExistence type="predicted"/>
<dbReference type="AlphaFoldDB" id="W1YLK5"/>
<reference evidence="1" key="1">
    <citation type="submission" date="2013-12" db="EMBL/GenBank/DDBJ databases">
        <title>A Varibaculum cambriense genome reconstructed from a premature infant gut community with otherwise low bacterial novelty that shifts toward anaerobic metabolism during the third week of life.</title>
        <authorList>
            <person name="Brown C.T."/>
            <person name="Sharon I."/>
            <person name="Thomas B.C."/>
            <person name="Castelle C.J."/>
            <person name="Morowitz M.J."/>
            <person name="Banfield J.F."/>
        </authorList>
    </citation>
    <scope>NUCLEOTIDE SEQUENCE</scope>
</reference>
<name>W1YLK5_9ZZZZ</name>
<sequence length="24" mass="2696">NIQRGGKRYVVILVIFIALPLDTP</sequence>
<protein>
    <submittedName>
        <fullName evidence="1">Uncharacterized protein</fullName>
    </submittedName>
</protein>
<gene>
    <name evidence="1" type="ORF">Q604_UNBC02673G0001</name>
</gene>
<organism evidence="1">
    <name type="scientific">human gut metagenome</name>
    <dbReference type="NCBI Taxonomy" id="408170"/>
    <lineage>
        <taxon>unclassified sequences</taxon>
        <taxon>metagenomes</taxon>
        <taxon>organismal metagenomes</taxon>
    </lineage>
</organism>
<comment type="caution">
    <text evidence="1">The sequence shown here is derived from an EMBL/GenBank/DDBJ whole genome shotgun (WGS) entry which is preliminary data.</text>
</comment>
<dbReference type="EMBL" id="AZMM01002673">
    <property type="protein sequence ID" value="ETJ43332.1"/>
    <property type="molecule type" value="Genomic_DNA"/>
</dbReference>
<accession>W1YLK5</accession>